<sequence>MHSESPILFSHSTDAFGNVTCMADIEITDLKKDADDDGCQACCHLCEQLIIANNGHAIKIRVVILQPNPDHERNQQFLNEFDRPRPSDFERCSVTFYCNISLEHFNCIRDSEK</sequence>
<evidence type="ECO:0000313" key="2">
    <source>
        <dbReference type="Proteomes" id="UP000024404"/>
    </source>
</evidence>
<evidence type="ECO:0000313" key="1">
    <source>
        <dbReference type="EnsemblMetazoa" id="OVOC4856.1"/>
    </source>
</evidence>
<dbReference type="EnsemblMetazoa" id="OVOC4856.1">
    <property type="protein sequence ID" value="OVOC4856.1"/>
    <property type="gene ID" value="WBGene00241665"/>
</dbReference>
<reference evidence="1" key="2">
    <citation type="submission" date="2022-06" db="UniProtKB">
        <authorList>
            <consortium name="EnsemblMetazoa"/>
        </authorList>
    </citation>
    <scope>IDENTIFICATION</scope>
</reference>
<dbReference type="AlphaFoldDB" id="A0A8R1TVC7"/>
<organism evidence="1 2">
    <name type="scientific">Onchocerca volvulus</name>
    <dbReference type="NCBI Taxonomy" id="6282"/>
    <lineage>
        <taxon>Eukaryota</taxon>
        <taxon>Metazoa</taxon>
        <taxon>Ecdysozoa</taxon>
        <taxon>Nematoda</taxon>
        <taxon>Chromadorea</taxon>
        <taxon>Rhabditida</taxon>
        <taxon>Spirurina</taxon>
        <taxon>Spiruromorpha</taxon>
        <taxon>Filarioidea</taxon>
        <taxon>Onchocercidae</taxon>
        <taxon>Onchocerca</taxon>
    </lineage>
</organism>
<name>A0A8R1TVC7_ONCVO</name>
<dbReference type="EMBL" id="CMVM020000144">
    <property type="status" value="NOT_ANNOTATED_CDS"/>
    <property type="molecule type" value="Genomic_DNA"/>
</dbReference>
<protein>
    <submittedName>
        <fullName evidence="1">Uncharacterized protein</fullName>
    </submittedName>
</protein>
<keyword evidence="2" id="KW-1185">Reference proteome</keyword>
<reference evidence="2" key="1">
    <citation type="submission" date="2013-10" db="EMBL/GenBank/DDBJ databases">
        <title>Genome sequencing of Onchocerca volvulus.</title>
        <authorList>
            <person name="Cotton J."/>
            <person name="Tsai J."/>
            <person name="Stanley E."/>
            <person name="Tracey A."/>
            <person name="Holroyd N."/>
            <person name="Lustigman S."/>
            <person name="Berriman M."/>
        </authorList>
    </citation>
    <scope>NUCLEOTIDE SEQUENCE</scope>
</reference>
<proteinExistence type="predicted"/>
<accession>A0A8R1TVC7</accession>
<dbReference type="Proteomes" id="UP000024404">
    <property type="component" value="Unassembled WGS sequence"/>
</dbReference>